<evidence type="ECO:0000259" key="8">
    <source>
        <dbReference type="PROSITE" id="PS50929"/>
    </source>
</evidence>
<dbReference type="SUPFAM" id="SSF90123">
    <property type="entry name" value="ABC transporter transmembrane region"/>
    <property type="match status" value="1"/>
</dbReference>
<dbReference type="Proteomes" id="UP001470230">
    <property type="component" value="Unassembled WGS sequence"/>
</dbReference>
<evidence type="ECO:0000259" key="7">
    <source>
        <dbReference type="PROSITE" id="PS50893"/>
    </source>
</evidence>
<name>A0ABR2JEX8_9EUKA</name>
<evidence type="ECO:0000313" key="10">
    <source>
        <dbReference type="Proteomes" id="UP001470230"/>
    </source>
</evidence>
<keyword evidence="10" id="KW-1185">Reference proteome</keyword>
<comment type="caution">
    <text evidence="9">The sequence shown here is derived from an EMBL/GenBank/DDBJ whole genome shotgun (WGS) entry which is preliminary data.</text>
</comment>
<keyword evidence="3" id="KW-0547">Nucleotide-binding</keyword>
<keyword evidence="6" id="KW-0472">Membrane</keyword>
<protein>
    <recommendedName>
        <fullName evidence="11">ABC transporter family protein</fullName>
    </recommendedName>
</protein>
<reference evidence="9 10" key="1">
    <citation type="submission" date="2024-04" db="EMBL/GenBank/DDBJ databases">
        <title>Tritrichomonas musculus Genome.</title>
        <authorList>
            <person name="Alves-Ferreira E."/>
            <person name="Grigg M."/>
            <person name="Lorenzi H."/>
            <person name="Galac M."/>
        </authorList>
    </citation>
    <scope>NUCLEOTIDE SEQUENCE [LARGE SCALE GENOMIC DNA]</scope>
    <source>
        <strain evidence="9 10">EAF2021</strain>
    </source>
</reference>
<dbReference type="InterPro" id="IPR003439">
    <property type="entry name" value="ABC_transporter-like_ATP-bd"/>
</dbReference>
<keyword evidence="2" id="KW-0812">Transmembrane</keyword>
<evidence type="ECO:0000256" key="5">
    <source>
        <dbReference type="ARBA" id="ARBA00022989"/>
    </source>
</evidence>
<dbReference type="InterPro" id="IPR027417">
    <property type="entry name" value="P-loop_NTPase"/>
</dbReference>
<dbReference type="SUPFAM" id="SSF52540">
    <property type="entry name" value="P-loop containing nucleoside triphosphate hydrolases"/>
    <property type="match status" value="1"/>
</dbReference>
<dbReference type="InterPro" id="IPR039421">
    <property type="entry name" value="Type_1_exporter"/>
</dbReference>
<dbReference type="InterPro" id="IPR003593">
    <property type="entry name" value="AAA+_ATPase"/>
</dbReference>
<evidence type="ECO:0000256" key="6">
    <source>
        <dbReference type="ARBA" id="ARBA00023136"/>
    </source>
</evidence>
<dbReference type="PANTHER" id="PTHR43394">
    <property type="entry name" value="ATP-DEPENDENT PERMEASE MDL1, MITOCHONDRIAL"/>
    <property type="match status" value="1"/>
</dbReference>
<keyword evidence="5" id="KW-1133">Transmembrane helix</keyword>
<gene>
    <name evidence="9" type="ORF">M9Y10_006729</name>
</gene>
<feature type="domain" description="ABC transmembrane type-1" evidence="8">
    <location>
        <begin position="1"/>
        <end position="209"/>
    </location>
</feature>
<dbReference type="Gene3D" id="1.20.1560.10">
    <property type="entry name" value="ABC transporter type 1, transmembrane domain"/>
    <property type="match status" value="1"/>
</dbReference>
<evidence type="ECO:0000256" key="1">
    <source>
        <dbReference type="ARBA" id="ARBA00004141"/>
    </source>
</evidence>
<dbReference type="Pfam" id="PF00005">
    <property type="entry name" value="ABC_tran"/>
    <property type="match status" value="1"/>
</dbReference>
<sequence>MFDSYLQSFHMTALKKDMHVKVLSKVLDQDITYFDDTLTGVIISRIDDDISNACEAFTDTFFDCIYCFYDFLLGLISCLFQSWKVSLISLCCFPVYALCELIGNKYANRLFVKYNDRRTNAASKAEEIFTCFRTVRPFDAELREYHEYRKRLFDVHEIIMKTSLVRGVQNGIESLTHWGVTSFILFYTGICAVDGKISPGSIVSIMSILDRWQYTITGTFDCFYSLRKSNVSAAKILEIIDRKPLIGHDEGADINGRIKGIIEFKNVSFKYRSRDEFALKNLSFKVNPGETVALIGESGCGKSTTLQLIQRFYDINEGQILIDGKNISELKPSSIRSQISIVQQTPAIFSMSVKDNIRYGKPHAPREEVINSSIIANAHSFIVRLKEGYKTMINQNSLSGGQKQRICIARAVMMNSPVILLDEATAALDTESEKLVQEAITKIKNEKEITVIVVAHRLATVKNATRILVMDKGQIIEEGTHEELLLKSGAYARLIQNQLI</sequence>
<evidence type="ECO:0008006" key="11">
    <source>
        <dbReference type="Google" id="ProtNLM"/>
    </source>
</evidence>
<dbReference type="InterPro" id="IPR011527">
    <property type="entry name" value="ABC1_TM_dom"/>
</dbReference>
<keyword evidence="4" id="KW-0067">ATP-binding</keyword>
<dbReference type="PROSITE" id="PS50893">
    <property type="entry name" value="ABC_TRANSPORTER_2"/>
    <property type="match status" value="1"/>
</dbReference>
<dbReference type="PROSITE" id="PS50929">
    <property type="entry name" value="ABC_TM1F"/>
    <property type="match status" value="1"/>
</dbReference>
<dbReference type="SMART" id="SM00382">
    <property type="entry name" value="AAA"/>
    <property type="match status" value="1"/>
</dbReference>
<evidence type="ECO:0000256" key="4">
    <source>
        <dbReference type="ARBA" id="ARBA00022840"/>
    </source>
</evidence>
<dbReference type="InterPro" id="IPR036640">
    <property type="entry name" value="ABC1_TM_sf"/>
</dbReference>
<accession>A0ABR2JEX8</accession>
<dbReference type="InterPro" id="IPR017871">
    <property type="entry name" value="ABC_transporter-like_CS"/>
</dbReference>
<organism evidence="9 10">
    <name type="scientific">Tritrichomonas musculus</name>
    <dbReference type="NCBI Taxonomy" id="1915356"/>
    <lineage>
        <taxon>Eukaryota</taxon>
        <taxon>Metamonada</taxon>
        <taxon>Parabasalia</taxon>
        <taxon>Tritrichomonadida</taxon>
        <taxon>Tritrichomonadidae</taxon>
        <taxon>Tritrichomonas</taxon>
    </lineage>
</organism>
<dbReference type="PROSITE" id="PS00211">
    <property type="entry name" value="ABC_TRANSPORTER_1"/>
    <property type="match status" value="1"/>
</dbReference>
<feature type="domain" description="ABC transporter" evidence="7">
    <location>
        <begin position="262"/>
        <end position="497"/>
    </location>
</feature>
<comment type="subcellular location">
    <subcellularLocation>
        <location evidence="1">Membrane</location>
        <topology evidence="1">Multi-pass membrane protein</topology>
    </subcellularLocation>
</comment>
<dbReference type="EMBL" id="JAPFFF010000012">
    <property type="protein sequence ID" value="KAK8876515.1"/>
    <property type="molecule type" value="Genomic_DNA"/>
</dbReference>
<evidence type="ECO:0000256" key="3">
    <source>
        <dbReference type="ARBA" id="ARBA00022741"/>
    </source>
</evidence>
<dbReference type="Pfam" id="PF00664">
    <property type="entry name" value="ABC_membrane"/>
    <property type="match status" value="1"/>
</dbReference>
<proteinExistence type="predicted"/>
<dbReference type="Gene3D" id="3.40.50.300">
    <property type="entry name" value="P-loop containing nucleotide triphosphate hydrolases"/>
    <property type="match status" value="1"/>
</dbReference>
<dbReference type="PANTHER" id="PTHR43394:SF1">
    <property type="entry name" value="ATP-BINDING CASSETTE SUB-FAMILY B MEMBER 10, MITOCHONDRIAL"/>
    <property type="match status" value="1"/>
</dbReference>
<evidence type="ECO:0000313" key="9">
    <source>
        <dbReference type="EMBL" id="KAK8876515.1"/>
    </source>
</evidence>
<evidence type="ECO:0000256" key="2">
    <source>
        <dbReference type="ARBA" id="ARBA00022692"/>
    </source>
</evidence>